<evidence type="ECO:0000313" key="2">
    <source>
        <dbReference type="EMBL" id="TNN75635.1"/>
    </source>
</evidence>
<gene>
    <name evidence="2" type="ORF">EYF80_014185</name>
</gene>
<feature type="compositionally biased region" description="Basic and acidic residues" evidence="1">
    <location>
        <begin position="21"/>
        <end position="31"/>
    </location>
</feature>
<dbReference type="AlphaFoldDB" id="A0A4Z2IDL0"/>
<proteinExistence type="predicted"/>
<feature type="compositionally biased region" description="Basic and acidic residues" evidence="1">
    <location>
        <begin position="40"/>
        <end position="58"/>
    </location>
</feature>
<comment type="caution">
    <text evidence="2">The sequence shown here is derived from an EMBL/GenBank/DDBJ whole genome shotgun (WGS) entry which is preliminary data.</text>
</comment>
<protein>
    <submittedName>
        <fullName evidence="2">Uncharacterized protein</fullName>
    </submittedName>
</protein>
<evidence type="ECO:0000313" key="3">
    <source>
        <dbReference type="Proteomes" id="UP000314294"/>
    </source>
</evidence>
<organism evidence="2 3">
    <name type="scientific">Liparis tanakae</name>
    <name type="common">Tanaka's snailfish</name>
    <dbReference type="NCBI Taxonomy" id="230148"/>
    <lineage>
        <taxon>Eukaryota</taxon>
        <taxon>Metazoa</taxon>
        <taxon>Chordata</taxon>
        <taxon>Craniata</taxon>
        <taxon>Vertebrata</taxon>
        <taxon>Euteleostomi</taxon>
        <taxon>Actinopterygii</taxon>
        <taxon>Neopterygii</taxon>
        <taxon>Teleostei</taxon>
        <taxon>Neoteleostei</taxon>
        <taxon>Acanthomorphata</taxon>
        <taxon>Eupercaria</taxon>
        <taxon>Perciformes</taxon>
        <taxon>Cottioidei</taxon>
        <taxon>Cottales</taxon>
        <taxon>Liparidae</taxon>
        <taxon>Liparis</taxon>
    </lineage>
</organism>
<sequence length="154" mass="18110">MESGAFEIRKKSLSLVNTDEQMQRRAEERHRLVPTSSSLRRADGREEERRAEREDTSTRHRCRASVCRRRTPKATDQDAVFGLERQRRHVRRDLVQMMDELMLELLEEPTIQDFSAEGLMALWRASAQSSIQPEFEKEENRLTSNQLDPLVRDV</sequence>
<evidence type="ECO:0000256" key="1">
    <source>
        <dbReference type="SAM" id="MobiDB-lite"/>
    </source>
</evidence>
<feature type="region of interest" description="Disordered" evidence="1">
    <location>
        <begin position="130"/>
        <end position="154"/>
    </location>
</feature>
<name>A0A4Z2IDL0_9TELE</name>
<dbReference type="Proteomes" id="UP000314294">
    <property type="component" value="Unassembled WGS sequence"/>
</dbReference>
<dbReference type="EMBL" id="SRLO01000101">
    <property type="protein sequence ID" value="TNN75635.1"/>
    <property type="molecule type" value="Genomic_DNA"/>
</dbReference>
<reference evidence="2 3" key="1">
    <citation type="submission" date="2019-03" db="EMBL/GenBank/DDBJ databases">
        <title>First draft genome of Liparis tanakae, snailfish: a comprehensive survey of snailfish specific genes.</title>
        <authorList>
            <person name="Kim W."/>
            <person name="Song I."/>
            <person name="Jeong J.-H."/>
            <person name="Kim D."/>
            <person name="Kim S."/>
            <person name="Ryu S."/>
            <person name="Song J.Y."/>
            <person name="Lee S.K."/>
        </authorList>
    </citation>
    <scope>NUCLEOTIDE SEQUENCE [LARGE SCALE GENOMIC DNA]</scope>
    <source>
        <tissue evidence="2">Muscle</tissue>
    </source>
</reference>
<feature type="region of interest" description="Disordered" evidence="1">
    <location>
        <begin position="1"/>
        <end position="61"/>
    </location>
</feature>
<keyword evidence="3" id="KW-1185">Reference proteome</keyword>
<accession>A0A4Z2IDL0</accession>